<dbReference type="EMBL" id="VIWW01000001">
    <property type="protein sequence ID" value="TWG06495.1"/>
    <property type="molecule type" value="Genomic_DNA"/>
</dbReference>
<evidence type="ECO:0000313" key="2">
    <source>
        <dbReference type="Proteomes" id="UP000318186"/>
    </source>
</evidence>
<name>A0A561V4E8_9ACTN</name>
<sequence>MILPFTHDGEPGSVTVDLEQVDDPLTIGKHPATRGFPCCTSAVTYPGRGYRAMFGWVQFVRSTDNSSGGADFDMDPFILFEDAPSPYAFFGYRPTLFDAPSRAERRPMAWLAHSFLAHTPLDREQRYVMPLTGFSWGFDVDAAGDITVRPAAALTAADWHEHLPYLDTTHPAWEFDKWRAGAQP</sequence>
<protein>
    <submittedName>
        <fullName evidence="1">Uncharacterized protein</fullName>
    </submittedName>
</protein>
<dbReference type="RefSeq" id="WP_145766257.1">
    <property type="nucleotide sequence ID" value="NZ_JBHJUX010000018.1"/>
</dbReference>
<dbReference type="AlphaFoldDB" id="A0A561V4E8"/>
<accession>A0A561V4E8</accession>
<evidence type="ECO:0000313" key="1">
    <source>
        <dbReference type="EMBL" id="TWG06495.1"/>
    </source>
</evidence>
<dbReference type="Proteomes" id="UP000318186">
    <property type="component" value="Unassembled WGS sequence"/>
</dbReference>
<reference evidence="1 2" key="1">
    <citation type="submission" date="2019-06" db="EMBL/GenBank/DDBJ databases">
        <title>Sequencing the genomes of 1000 actinobacteria strains.</title>
        <authorList>
            <person name="Klenk H.-P."/>
        </authorList>
    </citation>
    <scope>NUCLEOTIDE SEQUENCE [LARGE SCALE GENOMIC DNA]</scope>
    <source>
        <strain evidence="1 2">DSM 42059</strain>
    </source>
</reference>
<dbReference type="OrthoDB" id="5074646at2"/>
<gene>
    <name evidence="1" type="ORF">FHX80_114990</name>
</gene>
<proteinExistence type="predicted"/>
<comment type="caution">
    <text evidence="1">The sequence shown here is derived from an EMBL/GenBank/DDBJ whole genome shotgun (WGS) entry which is preliminary data.</text>
</comment>
<organism evidence="1 2">
    <name type="scientific">Streptomyces brevispora</name>
    <dbReference type="NCBI Taxonomy" id="887462"/>
    <lineage>
        <taxon>Bacteria</taxon>
        <taxon>Bacillati</taxon>
        <taxon>Actinomycetota</taxon>
        <taxon>Actinomycetes</taxon>
        <taxon>Kitasatosporales</taxon>
        <taxon>Streptomycetaceae</taxon>
        <taxon>Streptomyces</taxon>
    </lineage>
</organism>